<comment type="subcellular location">
    <subcellularLocation>
        <location evidence="1">Cell membrane</location>
        <topology evidence="1">Multi-pass membrane protein</topology>
    </subcellularLocation>
</comment>
<keyword evidence="3 6" id="KW-0812">Transmembrane</keyword>
<sequence>MFLPDHGDSDRFFFDFSLEWISTGAGLIFIAFILCYFNARNSFHPPFLFVLFSALLMMQYGMFIITKNKPGRNLMHYTHHFIPGSSIRISLREELKHTGHYFRFRGEITGVDKKKTEGDILIRISKDQMSQPLRLDECILTSTEPKEIGKVLNPAAFDFREYSRKKGIYHQLSLSQEQFTTLPAEQMNVRALALMCRGRIIKSLGDKGFTSKEFSVIEALLLGKRQDLSKETTSSYQNAGAMHLLAISGLHIGILLMILNVALGPFERLRHGKAIKWVLLIGFLWFFAFISGLSPSVIRAATMFTVLSFGIRIGRYSQLGNYLFTALFLNLIFKPLYVFDLGFQMSYLAVAAILGISPFLKSLWNPDQKLLRYIWNLFVISISAQLGVLPLSLYHFHHFSALFVLSSIAIIPFLGIVLGMGYFMIILDFFNFLWPFYVEVYAMIITMMNHTIEIFGSINTLIFKNVFFTEPLLYISYLFIGLLTFSISKLNAKRPAAILVCCILLFSILLFEKRTTQSESAFIVFHQYKQSLFLRRTGDKGILYSGSGANSVKELSFVKNYARNHFLLNLSESEQMLNFYKVGNYNIMVIDHLSIKSDFGFKPDILILINSPQINLDRILGEIRPKVIIADGSDFSSYKSLWEKSCKQKGIIFHDTYRDGAFTLISHS</sequence>
<dbReference type="InterPro" id="IPR004477">
    <property type="entry name" value="ComEC_N"/>
</dbReference>
<dbReference type="RefSeq" id="WP_342160934.1">
    <property type="nucleotide sequence ID" value="NZ_JBCDNA010000003.1"/>
</dbReference>
<evidence type="ECO:0000256" key="2">
    <source>
        <dbReference type="ARBA" id="ARBA00022475"/>
    </source>
</evidence>
<dbReference type="EMBL" id="JBCDNA010000003">
    <property type="protein sequence ID" value="MEL4456768.1"/>
    <property type="molecule type" value="Genomic_DNA"/>
</dbReference>
<dbReference type="InterPro" id="IPR052159">
    <property type="entry name" value="Competence_DNA_uptake"/>
</dbReference>
<feature type="transmembrane region" description="Helical" evidence="6">
    <location>
        <begin position="472"/>
        <end position="488"/>
    </location>
</feature>
<feature type="domain" description="DUF4131" evidence="8">
    <location>
        <begin position="17"/>
        <end position="178"/>
    </location>
</feature>
<keyword evidence="4 6" id="KW-1133">Transmembrane helix</keyword>
<dbReference type="PANTHER" id="PTHR30619">
    <property type="entry name" value="DNA INTERNALIZATION/COMPETENCE PROTEIN COMEC/REC2"/>
    <property type="match status" value="1"/>
</dbReference>
<feature type="transmembrane region" description="Helical" evidence="6">
    <location>
        <begin position="20"/>
        <end position="39"/>
    </location>
</feature>
<evidence type="ECO:0000256" key="5">
    <source>
        <dbReference type="ARBA" id="ARBA00023136"/>
    </source>
</evidence>
<feature type="transmembrane region" description="Helical" evidence="6">
    <location>
        <begin position="345"/>
        <end position="364"/>
    </location>
</feature>
<feature type="transmembrane region" description="Helical" evidence="6">
    <location>
        <begin position="402"/>
        <end position="425"/>
    </location>
</feature>
<evidence type="ECO:0000259" key="8">
    <source>
        <dbReference type="Pfam" id="PF13567"/>
    </source>
</evidence>
<feature type="domain" description="ComEC/Rec2-related protein" evidence="7">
    <location>
        <begin position="220"/>
        <end position="484"/>
    </location>
</feature>
<dbReference type="Pfam" id="PF03772">
    <property type="entry name" value="Competence"/>
    <property type="match status" value="1"/>
</dbReference>
<feature type="transmembrane region" description="Helical" evidence="6">
    <location>
        <begin position="274"/>
        <end position="291"/>
    </location>
</feature>
<evidence type="ECO:0000313" key="10">
    <source>
        <dbReference type="Proteomes" id="UP001474120"/>
    </source>
</evidence>
<name>A0ABU9L2W7_9FLAO</name>
<keyword evidence="10" id="KW-1185">Reference proteome</keyword>
<evidence type="ECO:0000259" key="7">
    <source>
        <dbReference type="Pfam" id="PF03772"/>
    </source>
</evidence>
<gene>
    <name evidence="9" type="ORF">AABB81_12740</name>
</gene>
<evidence type="ECO:0000256" key="1">
    <source>
        <dbReference type="ARBA" id="ARBA00004651"/>
    </source>
</evidence>
<feature type="transmembrane region" description="Helical" evidence="6">
    <location>
        <begin position="46"/>
        <end position="65"/>
    </location>
</feature>
<dbReference type="NCBIfam" id="TIGR00360">
    <property type="entry name" value="ComEC_N-term"/>
    <property type="match status" value="1"/>
</dbReference>
<keyword evidence="2" id="KW-1003">Cell membrane</keyword>
<dbReference type="Pfam" id="PF13567">
    <property type="entry name" value="DUF4131"/>
    <property type="match status" value="1"/>
</dbReference>
<feature type="transmembrane region" description="Helical" evidence="6">
    <location>
        <begin position="495"/>
        <end position="511"/>
    </location>
</feature>
<dbReference type="PANTHER" id="PTHR30619:SF1">
    <property type="entry name" value="RECOMBINATION PROTEIN 2"/>
    <property type="match status" value="1"/>
</dbReference>
<accession>A0ABU9L2W7</accession>
<evidence type="ECO:0000256" key="3">
    <source>
        <dbReference type="ARBA" id="ARBA00022692"/>
    </source>
</evidence>
<feature type="transmembrane region" description="Helical" evidence="6">
    <location>
        <begin position="240"/>
        <end position="262"/>
    </location>
</feature>
<comment type="caution">
    <text evidence="9">The sequence shown here is derived from an EMBL/GenBank/DDBJ whole genome shotgun (WGS) entry which is preliminary data.</text>
</comment>
<evidence type="ECO:0000256" key="6">
    <source>
        <dbReference type="SAM" id="Phobius"/>
    </source>
</evidence>
<reference evidence="9 10" key="1">
    <citation type="submission" date="2024-04" db="EMBL/GenBank/DDBJ databases">
        <title>whole genome sequencing of Lutimonas vermicola strain IMCC1616.</title>
        <authorList>
            <person name="Bae S.S."/>
        </authorList>
    </citation>
    <scope>NUCLEOTIDE SEQUENCE [LARGE SCALE GENOMIC DNA]</scope>
    <source>
        <strain evidence="9 10">IMCC1616</strain>
    </source>
</reference>
<dbReference type="InterPro" id="IPR025405">
    <property type="entry name" value="DUF4131"/>
</dbReference>
<feature type="transmembrane region" description="Helical" evidence="6">
    <location>
        <begin position="432"/>
        <end position="452"/>
    </location>
</feature>
<dbReference type="Proteomes" id="UP001474120">
    <property type="component" value="Unassembled WGS sequence"/>
</dbReference>
<proteinExistence type="predicted"/>
<feature type="transmembrane region" description="Helical" evidence="6">
    <location>
        <begin position="373"/>
        <end position="396"/>
    </location>
</feature>
<evidence type="ECO:0000256" key="4">
    <source>
        <dbReference type="ARBA" id="ARBA00022989"/>
    </source>
</evidence>
<keyword evidence="5 6" id="KW-0472">Membrane</keyword>
<evidence type="ECO:0000313" key="9">
    <source>
        <dbReference type="EMBL" id="MEL4456768.1"/>
    </source>
</evidence>
<organism evidence="9 10">
    <name type="scientific">Lutimonas vermicola</name>
    <dbReference type="NCBI Taxonomy" id="414288"/>
    <lineage>
        <taxon>Bacteria</taxon>
        <taxon>Pseudomonadati</taxon>
        <taxon>Bacteroidota</taxon>
        <taxon>Flavobacteriia</taxon>
        <taxon>Flavobacteriales</taxon>
        <taxon>Flavobacteriaceae</taxon>
        <taxon>Lutimonas</taxon>
    </lineage>
</organism>
<protein>
    <submittedName>
        <fullName evidence="9">ComEC/Rec2 family competence protein</fullName>
    </submittedName>
</protein>